<proteinExistence type="predicted"/>
<dbReference type="EMBL" id="BMAO01001858">
    <property type="protein sequence ID" value="GFQ76412.1"/>
    <property type="molecule type" value="Genomic_DNA"/>
</dbReference>
<evidence type="ECO:0000313" key="1">
    <source>
        <dbReference type="EMBL" id="GFQ76412.1"/>
    </source>
</evidence>
<dbReference type="Proteomes" id="UP000887116">
    <property type="component" value="Unassembled WGS sequence"/>
</dbReference>
<reference evidence="1" key="1">
    <citation type="submission" date="2020-07" db="EMBL/GenBank/DDBJ databases">
        <title>Multicomponent nature underlies the extraordinary mechanical properties of spider dragline silk.</title>
        <authorList>
            <person name="Kono N."/>
            <person name="Nakamura H."/>
            <person name="Mori M."/>
            <person name="Yoshida Y."/>
            <person name="Ohtoshi R."/>
            <person name="Malay A.D."/>
            <person name="Moran D.A.P."/>
            <person name="Tomita M."/>
            <person name="Numata K."/>
            <person name="Arakawa K."/>
        </authorList>
    </citation>
    <scope>NUCLEOTIDE SEQUENCE</scope>
</reference>
<gene>
    <name evidence="1" type="ORF">TNCT_391971</name>
</gene>
<name>A0A8X6HKU9_TRICU</name>
<accession>A0A8X6HKU9</accession>
<sequence length="116" mass="13672">MKYTWLRGTWFRSTGLLLTRGSASYAQRILKSSTEYRPVTLVKGALFTRGFVLAGRYTFWRIIYERWCSRCGEGPGPSKRPIKTKLKKKKMHVEKFTCKYSDEEIGKEKRWGFYAI</sequence>
<dbReference type="AlphaFoldDB" id="A0A8X6HKU9"/>
<evidence type="ECO:0000313" key="2">
    <source>
        <dbReference type="Proteomes" id="UP000887116"/>
    </source>
</evidence>
<comment type="caution">
    <text evidence="1">The sequence shown here is derived from an EMBL/GenBank/DDBJ whole genome shotgun (WGS) entry which is preliminary data.</text>
</comment>
<keyword evidence="2" id="KW-1185">Reference proteome</keyword>
<protein>
    <submittedName>
        <fullName evidence="1">Uncharacterized protein</fullName>
    </submittedName>
</protein>
<organism evidence="1 2">
    <name type="scientific">Trichonephila clavata</name>
    <name type="common">Joro spider</name>
    <name type="synonym">Nephila clavata</name>
    <dbReference type="NCBI Taxonomy" id="2740835"/>
    <lineage>
        <taxon>Eukaryota</taxon>
        <taxon>Metazoa</taxon>
        <taxon>Ecdysozoa</taxon>
        <taxon>Arthropoda</taxon>
        <taxon>Chelicerata</taxon>
        <taxon>Arachnida</taxon>
        <taxon>Araneae</taxon>
        <taxon>Araneomorphae</taxon>
        <taxon>Entelegynae</taxon>
        <taxon>Araneoidea</taxon>
        <taxon>Nephilidae</taxon>
        <taxon>Trichonephila</taxon>
    </lineage>
</organism>